<dbReference type="SUPFAM" id="SSF50370">
    <property type="entry name" value="Ricin B-like lectins"/>
    <property type="match status" value="1"/>
</dbReference>
<sequence>MSFPTRQRIVVLLSIVACLVICISCEKNLTECELRTVNPSLKYNPWHVLYPAAKPNLTIQMYNYQTTYWVIHYKNASEGADYINQRWECQTRTYCQWRLYKDDAQPGFRRFQNVETGSCLRVGDGTLDCSTGAPNDARLTPADCKSYADDNCQYFSLGSGWVSSSQNTYYEMRVNAYSNKNCVSAGTGSDLKLYDYTCSTTYLNQWWWFECRGSDC</sequence>
<evidence type="ECO:0000313" key="2">
    <source>
        <dbReference type="EMBL" id="OXA36954.1"/>
    </source>
</evidence>
<keyword evidence="3" id="KW-1185">Reference proteome</keyword>
<dbReference type="PROSITE" id="PS50231">
    <property type="entry name" value="RICIN_B_LECTIN"/>
    <property type="match status" value="1"/>
</dbReference>
<keyword evidence="1" id="KW-0732">Signal</keyword>
<reference evidence="2 3" key="1">
    <citation type="submission" date="2015-12" db="EMBL/GenBank/DDBJ databases">
        <title>The genome of Folsomia candida.</title>
        <authorList>
            <person name="Faddeeva A."/>
            <person name="Derks M.F."/>
            <person name="Anvar Y."/>
            <person name="Smit S."/>
            <person name="Van Straalen N."/>
            <person name="Roelofs D."/>
        </authorList>
    </citation>
    <scope>NUCLEOTIDE SEQUENCE [LARGE SCALE GENOMIC DNA]</scope>
    <source>
        <strain evidence="2 3">VU population</strain>
        <tissue evidence="2">Whole body</tissue>
    </source>
</reference>
<dbReference type="AlphaFoldDB" id="A0A226CWF8"/>
<dbReference type="InterPro" id="IPR035992">
    <property type="entry name" value="Ricin_B-like_lectins"/>
</dbReference>
<accession>A0A226CWF8</accession>
<dbReference type="Proteomes" id="UP000198287">
    <property type="component" value="Unassembled WGS sequence"/>
</dbReference>
<comment type="caution">
    <text evidence="2">The sequence shown here is derived from an EMBL/GenBank/DDBJ whole genome shotgun (WGS) entry which is preliminary data.</text>
</comment>
<feature type="signal peptide" evidence="1">
    <location>
        <begin position="1"/>
        <end position="25"/>
    </location>
</feature>
<evidence type="ECO:0000313" key="3">
    <source>
        <dbReference type="Proteomes" id="UP000198287"/>
    </source>
</evidence>
<gene>
    <name evidence="2" type="ORF">Fcan01_28293</name>
</gene>
<dbReference type="Gene3D" id="2.80.10.50">
    <property type="match status" value="1"/>
</dbReference>
<protein>
    <submittedName>
        <fullName evidence="2">Uncharacterized protein</fullName>
    </submittedName>
</protein>
<evidence type="ECO:0000256" key="1">
    <source>
        <dbReference type="SAM" id="SignalP"/>
    </source>
</evidence>
<organism evidence="2 3">
    <name type="scientific">Folsomia candida</name>
    <name type="common">Springtail</name>
    <dbReference type="NCBI Taxonomy" id="158441"/>
    <lineage>
        <taxon>Eukaryota</taxon>
        <taxon>Metazoa</taxon>
        <taxon>Ecdysozoa</taxon>
        <taxon>Arthropoda</taxon>
        <taxon>Hexapoda</taxon>
        <taxon>Collembola</taxon>
        <taxon>Entomobryomorpha</taxon>
        <taxon>Isotomoidea</taxon>
        <taxon>Isotomidae</taxon>
        <taxon>Proisotominae</taxon>
        <taxon>Folsomia</taxon>
    </lineage>
</organism>
<dbReference type="EMBL" id="LNIX01000068">
    <property type="protein sequence ID" value="OXA36954.1"/>
    <property type="molecule type" value="Genomic_DNA"/>
</dbReference>
<name>A0A226CWF8_FOLCA</name>
<feature type="chain" id="PRO_5012104173" evidence="1">
    <location>
        <begin position="26"/>
        <end position="216"/>
    </location>
</feature>
<proteinExistence type="predicted"/>